<gene>
    <name evidence="2" type="ORF">CGLY_06335</name>
</gene>
<proteinExistence type="predicted"/>
<organism evidence="2 3">
    <name type="scientific">Corynebacterium glyciniphilum AJ 3170</name>
    <dbReference type="NCBI Taxonomy" id="1404245"/>
    <lineage>
        <taxon>Bacteria</taxon>
        <taxon>Bacillati</taxon>
        <taxon>Actinomycetota</taxon>
        <taxon>Actinomycetes</taxon>
        <taxon>Mycobacteriales</taxon>
        <taxon>Corynebacteriaceae</taxon>
        <taxon>Corynebacterium</taxon>
    </lineage>
</organism>
<evidence type="ECO:0000313" key="3">
    <source>
        <dbReference type="Proteomes" id="UP000023703"/>
    </source>
</evidence>
<evidence type="ECO:0000256" key="1">
    <source>
        <dbReference type="SAM" id="Phobius"/>
    </source>
</evidence>
<dbReference type="EMBL" id="CP006842">
    <property type="protein sequence ID" value="AHW63715.1"/>
    <property type="molecule type" value="Genomic_DNA"/>
</dbReference>
<dbReference type="RefSeq" id="WP_038547539.1">
    <property type="nucleotide sequence ID" value="NZ_CP006842.1"/>
</dbReference>
<keyword evidence="1" id="KW-0812">Transmembrane</keyword>
<reference evidence="2 3" key="1">
    <citation type="journal article" date="2015" name="Int. J. Syst. Evol. Microbiol.">
        <title>Revisiting Corynebacterium glyciniphilum (ex Kubota et al., 1972) sp. nov., nom. rev., isolated from putrefied banana.</title>
        <authorList>
            <person name="Al-Dilaimi A."/>
            <person name="Bednarz H."/>
            <person name="Lomker A."/>
            <person name="Niehaus K."/>
            <person name="Kalinowski J."/>
            <person name="Ruckert C."/>
        </authorList>
    </citation>
    <scope>NUCLEOTIDE SEQUENCE [LARGE SCALE GENOMIC DNA]</scope>
    <source>
        <strain evidence="2">AJ 3170</strain>
    </source>
</reference>
<dbReference type="OrthoDB" id="4408922at2"/>
<dbReference type="STRING" id="1404245.CGLY_06335"/>
<accession>X5E8G1</accession>
<protein>
    <submittedName>
        <fullName evidence="2">Putative membrane protein</fullName>
    </submittedName>
</protein>
<keyword evidence="3" id="KW-1185">Reference proteome</keyword>
<keyword evidence="1" id="KW-0472">Membrane</keyword>
<dbReference type="HOGENOM" id="CLU_1452170_0_0_11"/>
<keyword evidence="1" id="KW-1133">Transmembrane helix</keyword>
<name>X5E8G1_9CORY</name>
<evidence type="ECO:0000313" key="2">
    <source>
        <dbReference type="EMBL" id="AHW63715.1"/>
    </source>
</evidence>
<dbReference type="AlphaFoldDB" id="X5E8G1"/>
<feature type="transmembrane region" description="Helical" evidence="1">
    <location>
        <begin position="106"/>
        <end position="128"/>
    </location>
</feature>
<dbReference type="KEGG" id="cgy:CGLY_06335"/>
<dbReference type="Proteomes" id="UP000023703">
    <property type="component" value="Chromosome"/>
</dbReference>
<feature type="transmembrane region" description="Helical" evidence="1">
    <location>
        <begin position="64"/>
        <end position="86"/>
    </location>
</feature>
<sequence>MDARPRGDGLLRPSDLPEVIAHRRALLHRSSVSSDELAASTEDLRRIDMMITANESRAQSPASAVAWSVVVVAAAGLLVVGGLSLITATADGAGIRNIPGKAGGLLLVLGGSFSGVLCLVYLWAGVVLHRRCIRQDRAFRSAVSEILAETSPTSSSFPTLLDEKETVMCRRWLVDQLASDEQREQT</sequence>